<keyword evidence="6" id="KW-1185">Reference proteome</keyword>
<gene>
    <name evidence="5" type="ORF">GOP47_0018016</name>
</gene>
<proteinExistence type="predicted"/>
<evidence type="ECO:0000313" key="6">
    <source>
        <dbReference type="Proteomes" id="UP000886520"/>
    </source>
</evidence>
<sequence length="352" mass="40072">MAAPQSCLSPAKELDIGAKECSFANVEEISVDAECALSLGTDFIHLPCVPPDGSEQDEEGILLAGKYFLPPGFRFHPTDQEIILYYLKRKICGLKMELDIIAEIDLYEFEPWDLHEVSCLQTKDLLWYFFCPKMRKYPKGNRENRATPVGRWKPSGKDRPVLSGSRLVGTRKCLIYYVRRAKKEERTDWVMHEFRLSEDEIQRLKAKQNDFVLSRVFKKDGRGSKRGQSYGVLMEDEEVESYHEMMGNECVFGYPAEDERIACQVDGQDQPGHVYANGFTPSESTESEMKSSVISSKTLFSARGGQSVRMCSRTLRANPMRPNLARHSLSMFVSAVVVRVLPFCNLFLCTQV</sequence>
<dbReference type="Pfam" id="PF02365">
    <property type="entry name" value="NAM"/>
    <property type="match status" value="1"/>
</dbReference>
<name>A0A9D4UHE7_ADICA</name>
<evidence type="ECO:0000256" key="1">
    <source>
        <dbReference type="ARBA" id="ARBA00023015"/>
    </source>
</evidence>
<protein>
    <recommendedName>
        <fullName evidence="4">NAC domain-containing protein</fullName>
    </recommendedName>
</protein>
<dbReference type="InterPro" id="IPR036093">
    <property type="entry name" value="NAC_dom_sf"/>
</dbReference>
<dbReference type="Gene3D" id="2.170.150.80">
    <property type="entry name" value="NAC domain"/>
    <property type="match status" value="1"/>
</dbReference>
<dbReference type="GO" id="GO:0003677">
    <property type="term" value="F:DNA binding"/>
    <property type="evidence" value="ECO:0007669"/>
    <property type="project" value="InterPro"/>
</dbReference>
<dbReference type="Proteomes" id="UP000886520">
    <property type="component" value="Chromosome 17"/>
</dbReference>
<evidence type="ECO:0000256" key="2">
    <source>
        <dbReference type="ARBA" id="ARBA00023163"/>
    </source>
</evidence>
<dbReference type="SUPFAM" id="SSF101941">
    <property type="entry name" value="NAC domain"/>
    <property type="match status" value="1"/>
</dbReference>
<feature type="domain" description="NAC" evidence="4">
    <location>
        <begin position="69"/>
        <end position="219"/>
    </location>
</feature>
<evidence type="ECO:0000313" key="5">
    <source>
        <dbReference type="EMBL" id="KAI5067488.1"/>
    </source>
</evidence>
<reference evidence="5" key="1">
    <citation type="submission" date="2021-01" db="EMBL/GenBank/DDBJ databases">
        <title>Adiantum capillus-veneris genome.</title>
        <authorList>
            <person name="Fang Y."/>
            <person name="Liao Q."/>
        </authorList>
    </citation>
    <scope>NUCLEOTIDE SEQUENCE</scope>
    <source>
        <strain evidence="5">H3</strain>
        <tissue evidence="5">Leaf</tissue>
    </source>
</reference>
<evidence type="ECO:0000259" key="4">
    <source>
        <dbReference type="PROSITE" id="PS51005"/>
    </source>
</evidence>
<comment type="caution">
    <text evidence="5">The sequence shown here is derived from an EMBL/GenBank/DDBJ whole genome shotgun (WGS) entry which is preliminary data.</text>
</comment>
<dbReference type="GO" id="GO:0006355">
    <property type="term" value="P:regulation of DNA-templated transcription"/>
    <property type="evidence" value="ECO:0007669"/>
    <property type="project" value="InterPro"/>
</dbReference>
<evidence type="ECO:0000256" key="3">
    <source>
        <dbReference type="ARBA" id="ARBA00023242"/>
    </source>
</evidence>
<dbReference type="AlphaFoldDB" id="A0A9D4UHE7"/>
<dbReference type="PROSITE" id="PS51005">
    <property type="entry name" value="NAC"/>
    <property type="match status" value="1"/>
</dbReference>
<dbReference type="PANTHER" id="PTHR31744">
    <property type="entry name" value="PROTEIN CUP-SHAPED COTYLEDON 2-RELATED"/>
    <property type="match status" value="1"/>
</dbReference>
<accession>A0A9D4UHE7</accession>
<keyword evidence="3" id="KW-0539">Nucleus</keyword>
<dbReference type="PANTHER" id="PTHR31744:SF210">
    <property type="entry name" value="NAC DOMAIN-CONTAINING PROTEIN 86-LIKE"/>
    <property type="match status" value="1"/>
</dbReference>
<dbReference type="EMBL" id="JABFUD020000017">
    <property type="protein sequence ID" value="KAI5067488.1"/>
    <property type="molecule type" value="Genomic_DNA"/>
</dbReference>
<keyword evidence="1" id="KW-0805">Transcription regulation</keyword>
<dbReference type="InterPro" id="IPR003441">
    <property type="entry name" value="NAC-dom"/>
</dbReference>
<organism evidence="5 6">
    <name type="scientific">Adiantum capillus-veneris</name>
    <name type="common">Maidenhair fern</name>
    <dbReference type="NCBI Taxonomy" id="13818"/>
    <lineage>
        <taxon>Eukaryota</taxon>
        <taxon>Viridiplantae</taxon>
        <taxon>Streptophyta</taxon>
        <taxon>Embryophyta</taxon>
        <taxon>Tracheophyta</taxon>
        <taxon>Polypodiopsida</taxon>
        <taxon>Polypodiidae</taxon>
        <taxon>Polypodiales</taxon>
        <taxon>Pteridineae</taxon>
        <taxon>Pteridaceae</taxon>
        <taxon>Vittarioideae</taxon>
        <taxon>Adiantum</taxon>
    </lineage>
</organism>
<keyword evidence="2" id="KW-0804">Transcription</keyword>
<dbReference type="OrthoDB" id="1882472at2759"/>